<comment type="caution">
    <text evidence="11">The sequence shown here is derived from an EMBL/GenBank/DDBJ whole genome shotgun (WGS) entry which is preliminary data.</text>
</comment>
<dbReference type="Gene3D" id="3.30.420.10">
    <property type="entry name" value="Ribonuclease H-like superfamily/Ribonuclease H"/>
    <property type="match status" value="1"/>
</dbReference>
<name>A0A5N5HUV6_9ROSA</name>
<dbReference type="GO" id="GO:0004523">
    <property type="term" value="F:RNA-DNA hybrid ribonuclease activity"/>
    <property type="evidence" value="ECO:0007669"/>
    <property type="project" value="InterPro"/>
</dbReference>
<dbReference type="InterPro" id="IPR036397">
    <property type="entry name" value="RNaseH_sf"/>
</dbReference>
<keyword evidence="3 7" id="KW-0227">DNA damage</keyword>
<dbReference type="AlphaFoldDB" id="A0A5N5HUV6"/>
<reference evidence="11 12" key="3">
    <citation type="submission" date="2019-11" db="EMBL/GenBank/DDBJ databases">
        <title>A de novo genome assembly of a pear dwarfing rootstock.</title>
        <authorList>
            <person name="Wang F."/>
            <person name="Wang J."/>
            <person name="Li S."/>
            <person name="Zhang Y."/>
            <person name="Fang M."/>
            <person name="Ma L."/>
            <person name="Zhao Y."/>
            <person name="Jiang S."/>
        </authorList>
    </citation>
    <scope>NUCLEOTIDE SEQUENCE [LARGE SCALE GENOMIC DNA]</scope>
    <source>
        <strain evidence="11">S2</strain>
        <tissue evidence="11">Leaf</tissue>
    </source>
</reference>
<evidence type="ECO:0000256" key="4">
    <source>
        <dbReference type="ARBA" id="ARBA00023172"/>
    </source>
</evidence>
<sequence length="498" mass="56242">MGGCGVAVRDMKGEFVAAKVQRFEDVCSPLLPESLAARAAAEFAQKWEDAQLQLEGGALMVVGSVRKDASANFSQFGHIIDDTRRLLCNVSQRKVNFCKREANKVAHRLASFAGKARRESCLAEMVKREFVSSGSGGRDEIERPQAVPDLRALRSRYFNVKSIIHDKREDITKVDSEKFNLIINEVESLHELVQNPREQVADAEALLDITTHLMSSVKAHNKEGITTTGFINCILKQFEKRSQSGSSSVSWKDIGRAVSHVYQKPPQCCTMIGPMSLEVKQRKSYVRAKRVKPTENDTPEELHDAVEEEQPETVKNVSAMFNILRKKRRVRFENLVLNGNSFAQTVENIFALSFLVKDGRAELKLNEEGHHLVLPRNAPSAEKIASGEVTYRHFVFRFDFQDWKFMKEIVGDGEQLMPRRTYEVNKSSDHQGDLQCKESQTTPIRKLSRNRGLVMQEQPVGEGMAEPDTNQSIVEDSPVRDYAQESANAIRKGKRKMM</sequence>
<evidence type="ECO:0000256" key="2">
    <source>
        <dbReference type="ARBA" id="ARBA00008997"/>
    </source>
</evidence>
<dbReference type="PANTHER" id="PTHR16140">
    <property type="entry name" value="NON-STRUCTURAL MAINTENANCE OF CHROMOSOMES ELEMENT 4"/>
    <property type="match status" value="1"/>
</dbReference>
<dbReference type="Pfam" id="PF08743">
    <property type="entry name" value="Nse4_C"/>
    <property type="match status" value="1"/>
</dbReference>
<dbReference type="GO" id="GO:0006310">
    <property type="term" value="P:DNA recombination"/>
    <property type="evidence" value="ECO:0007669"/>
    <property type="project" value="UniProtKB-UniRule"/>
</dbReference>
<dbReference type="GO" id="GO:0030915">
    <property type="term" value="C:Smc5-Smc6 complex"/>
    <property type="evidence" value="ECO:0007669"/>
    <property type="project" value="UniProtKB-UniRule"/>
</dbReference>
<feature type="domain" description="RNase H type-1" evidence="10">
    <location>
        <begin position="2"/>
        <end position="113"/>
    </location>
</feature>
<dbReference type="InterPro" id="IPR002156">
    <property type="entry name" value="RNaseH_domain"/>
</dbReference>
<organism evidence="11 12">
    <name type="scientific">Pyrus ussuriensis x Pyrus communis</name>
    <dbReference type="NCBI Taxonomy" id="2448454"/>
    <lineage>
        <taxon>Eukaryota</taxon>
        <taxon>Viridiplantae</taxon>
        <taxon>Streptophyta</taxon>
        <taxon>Embryophyta</taxon>
        <taxon>Tracheophyta</taxon>
        <taxon>Spermatophyta</taxon>
        <taxon>Magnoliopsida</taxon>
        <taxon>eudicotyledons</taxon>
        <taxon>Gunneridae</taxon>
        <taxon>Pentapetalae</taxon>
        <taxon>rosids</taxon>
        <taxon>fabids</taxon>
        <taxon>Rosales</taxon>
        <taxon>Rosaceae</taxon>
        <taxon>Amygdaloideae</taxon>
        <taxon>Maleae</taxon>
        <taxon>Pyrus</taxon>
    </lineage>
</organism>
<dbReference type="GO" id="GO:0006281">
    <property type="term" value="P:DNA repair"/>
    <property type="evidence" value="ECO:0007669"/>
    <property type="project" value="UniProtKB-UniRule"/>
</dbReference>
<dbReference type="InterPro" id="IPR014854">
    <property type="entry name" value="Nse4_C"/>
</dbReference>
<evidence type="ECO:0000313" key="12">
    <source>
        <dbReference type="Proteomes" id="UP000327157"/>
    </source>
</evidence>
<comment type="subunit">
    <text evidence="7">Component of the SMC5-SMC6 complex.</text>
</comment>
<evidence type="ECO:0000256" key="5">
    <source>
        <dbReference type="ARBA" id="ARBA00023204"/>
    </source>
</evidence>
<reference evidence="12" key="2">
    <citation type="submission" date="2019-10" db="EMBL/GenBank/DDBJ databases">
        <title>A de novo genome assembly of a pear dwarfing rootstock.</title>
        <authorList>
            <person name="Wang F."/>
            <person name="Wang J."/>
            <person name="Li S."/>
            <person name="Zhang Y."/>
            <person name="Fang M."/>
            <person name="Ma L."/>
            <person name="Zhao Y."/>
            <person name="Jiang S."/>
        </authorList>
    </citation>
    <scope>NUCLEOTIDE SEQUENCE [LARGE SCALE GENOMIC DNA]</scope>
</reference>
<protein>
    <recommendedName>
        <fullName evidence="7">Non-structural maintenance of chromosomes element 4</fullName>
    </recommendedName>
</protein>
<feature type="domain" description="Non-structural maintenance of chromosome element 4 C-terminal" evidence="9">
    <location>
        <begin position="330"/>
        <end position="416"/>
    </location>
</feature>
<dbReference type="PANTHER" id="PTHR16140:SF0">
    <property type="entry name" value="NON-STRUCTURAL MAINTENANCE OF CHROMOSOMES ELEMENT 4"/>
    <property type="match status" value="1"/>
</dbReference>
<evidence type="ECO:0000313" key="11">
    <source>
        <dbReference type="EMBL" id="KAB2631439.1"/>
    </source>
</evidence>
<dbReference type="Pfam" id="PF13456">
    <property type="entry name" value="RVT_3"/>
    <property type="match status" value="1"/>
</dbReference>
<dbReference type="GO" id="GO:0005634">
    <property type="term" value="C:nucleus"/>
    <property type="evidence" value="ECO:0007669"/>
    <property type="project" value="UniProtKB-SubCell"/>
</dbReference>
<evidence type="ECO:0000256" key="1">
    <source>
        <dbReference type="ARBA" id="ARBA00004123"/>
    </source>
</evidence>
<comment type="function">
    <text evidence="7">Component of the SMC5-SMC6 complex, that promotes sister chromatid alignment after DNA damage and facilitates double-stranded DNA breaks (DSBs) repair via homologous recombination between sister chromatids.</text>
</comment>
<accession>A0A5N5HUV6</accession>
<dbReference type="OrthoDB" id="361242at2759"/>
<evidence type="ECO:0000259" key="9">
    <source>
        <dbReference type="Pfam" id="PF08743"/>
    </source>
</evidence>
<dbReference type="InterPro" id="IPR027786">
    <property type="entry name" value="Nse4/EID"/>
</dbReference>
<dbReference type="Proteomes" id="UP000327157">
    <property type="component" value="Chromosome 12"/>
</dbReference>
<dbReference type="GO" id="GO:0003676">
    <property type="term" value="F:nucleic acid binding"/>
    <property type="evidence" value="ECO:0007669"/>
    <property type="project" value="InterPro"/>
</dbReference>
<evidence type="ECO:0000256" key="6">
    <source>
        <dbReference type="ARBA" id="ARBA00023242"/>
    </source>
</evidence>
<evidence type="ECO:0000259" key="10">
    <source>
        <dbReference type="Pfam" id="PF13456"/>
    </source>
</evidence>
<comment type="subcellular location">
    <subcellularLocation>
        <location evidence="1 7">Nucleus</location>
    </subcellularLocation>
</comment>
<evidence type="ECO:0000256" key="7">
    <source>
        <dbReference type="RuleBase" id="RU365071"/>
    </source>
</evidence>
<feature type="region of interest" description="Disordered" evidence="8">
    <location>
        <begin position="458"/>
        <end position="483"/>
    </location>
</feature>
<proteinExistence type="inferred from homology"/>
<evidence type="ECO:0000256" key="3">
    <source>
        <dbReference type="ARBA" id="ARBA00022763"/>
    </source>
</evidence>
<keyword evidence="5 7" id="KW-0234">DNA repair</keyword>
<keyword evidence="4 7" id="KW-0233">DNA recombination</keyword>
<gene>
    <name evidence="11" type="ORF">D8674_008958</name>
</gene>
<dbReference type="EMBL" id="SMOL01000143">
    <property type="protein sequence ID" value="KAB2631439.1"/>
    <property type="molecule type" value="Genomic_DNA"/>
</dbReference>
<evidence type="ECO:0000256" key="8">
    <source>
        <dbReference type="SAM" id="MobiDB-lite"/>
    </source>
</evidence>
<comment type="similarity">
    <text evidence="2 7">Belongs to the NSE4 family.</text>
</comment>
<reference evidence="11 12" key="1">
    <citation type="submission" date="2019-09" db="EMBL/GenBank/DDBJ databases">
        <authorList>
            <person name="Ou C."/>
        </authorList>
    </citation>
    <scope>NUCLEOTIDE SEQUENCE [LARGE SCALE GENOMIC DNA]</scope>
    <source>
        <strain evidence="11">S2</strain>
        <tissue evidence="11">Leaf</tissue>
    </source>
</reference>
<keyword evidence="12" id="KW-1185">Reference proteome</keyword>
<keyword evidence="6 7" id="KW-0539">Nucleus</keyword>